<organism evidence="1 2">
    <name type="scientific">Trichothecium roseum</name>
    <dbReference type="NCBI Taxonomy" id="47278"/>
    <lineage>
        <taxon>Eukaryota</taxon>
        <taxon>Fungi</taxon>
        <taxon>Dikarya</taxon>
        <taxon>Ascomycota</taxon>
        <taxon>Pezizomycotina</taxon>
        <taxon>Sordariomycetes</taxon>
        <taxon>Hypocreomycetidae</taxon>
        <taxon>Hypocreales</taxon>
        <taxon>Hypocreales incertae sedis</taxon>
        <taxon>Trichothecium</taxon>
    </lineage>
</organism>
<proteinExistence type="predicted"/>
<sequence length="800" mass="90777">MEKYTLPTDPLPNPSAVVAGDNYRFTLISDTILRYEWSEDGIFEDRPSTFAINRRFPVPKYSVTSSEGHLDIRTSSYQVTYNKKRFDRYGLIISFNNKNTLWGADWRYGENVPENLGGTARTLDEVNGRCELEPGVLSRAGYSVFDDSKSMLFDADGFAAPRRPGDRIDGYLFCYGFDYKRAMKSFFAISGKQPMLPRWSLGNWWSRYYAYTDEEYLKLMDKFGDEKVPLSVAVIDMDWHQVSGDHIPHAGWTGYSWEKKYFPDPKAFTDALHKRKLKVTLNDHPHAGVHHHEDLYEAMAKDIGHDTSSNAPILFNPTDPKFMHSYLNTLHRSLEKDGCDFWWIDWQQGPYSRVPGLDPLWLLNHFHFLDHEQQKGKDQAIIFSRYGGPGSHRYPVGFSGDSIMTWESLAFQPEFTATASNIGYGWWSHDIGGHMQGYRDDELATRWVQLGVFSPLMRLHSSNSAWGSKEPWLFRKEYGEVMREFLRIRHRMLPYLYSMNVLSAEEGEPIVQPLYWKFPTRDEAYSKPNQFYFGSSLIVAPIVEPRSSSTNKASVNVWLPPGRHVDIMNGLVYDGDRDIRMYRELREMPIIAPEGSIIPLDGTDNLSNGGANPVEYEVLIVVGKDGSFTIHEDLRDDEQSSLDGSQKKRAITIEYKQDEGLVKFNSSGKDWTFKFVSLEAAPSLSMVVDNDEVPDVKPTKDSDSSVPGLVVRVPKSSGADVPVSIYLGKNPQLSSPSLLNSIEACVLDAQMDMDAKDRIWRVVKGPQTPAAKIGQLMTLGLGEALTGPLVELLSANSRQD</sequence>
<evidence type="ECO:0000313" key="1">
    <source>
        <dbReference type="EMBL" id="KAI9902880.1"/>
    </source>
</evidence>
<reference evidence="1" key="1">
    <citation type="submission" date="2022-10" db="EMBL/GenBank/DDBJ databases">
        <title>Complete Genome of Trichothecium roseum strain YXFP-22015, a Plant Pathogen Isolated from Citrus.</title>
        <authorList>
            <person name="Wang Y."/>
            <person name="Zhu L."/>
        </authorList>
    </citation>
    <scope>NUCLEOTIDE SEQUENCE</scope>
    <source>
        <strain evidence="1">YXFP-22015</strain>
    </source>
</reference>
<evidence type="ECO:0000313" key="2">
    <source>
        <dbReference type="Proteomes" id="UP001163324"/>
    </source>
</evidence>
<comment type="caution">
    <text evidence="1">The sequence shown here is derived from an EMBL/GenBank/DDBJ whole genome shotgun (WGS) entry which is preliminary data.</text>
</comment>
<gene>
    <name evidence="1" type="ORF">N3K66_002232</name>
</gene>
<dbReference type="EMBL" id="CM047941">
    <property type="protein sequence ID" value="KAI9902880.1"/>
    <property type="molecule type" value="Genomic_DNA"/>
</dbReference>
<name>A0ACC0VAM3_9HYPO</name>
<protein>
    <submittedName>
        <fullName evidence="1">Uncharacterized protein</fullName>
    </submittedName>
</protein>
<keyword evidence="2" id="KW-1185">Reference proteome</keyword>
<accession>A0ACC0VAM3</accession>
<dbReference type="Proteomes" id="UP001163324">
    <property type="component" value="Chromosome 2"/>
</dbReference>